<proteinExistence type="predicted"/>
<dbReference type="Proteomes" id="UP000287188">
    <property type="component" value="Unassembled WGS sequence"/>
</dbReference>
<keyword evidence="3" id="KW-1185">Reference proteome</keyword>
<dbReference type="InterPro" id="IPR040964">
    <property type="entry name" value="SBD"/>
</dbReference>
<evidence type="ECO:0000313" key="3">
    <source>
        <dbReference type="Proteomes" id="UP000287188"/>
    </source>
</evidence>
<feature type="domain" description="OAA-family lectin sugar binding" evidence="1">
    <location>
        <begin position="50"/>
        <end position="123"/>
    </location>
</feature>
<comment type="caution">
    <text evidence="2">The sequence shown here is derived from an EMBL/GenBank/DDBJ whole genome shotgun (WGS) entry which is preliminary data.</text>
</comment>
<sequence length="124" mass="13622">MDTKEVLTDRRSFIKTAGSAGIATILVADGSSNYAQASENHKPKDDNTYSYATQTSWGNITEWHDAPDIGFSFDLGTNSIPANLAGRDQQGNSFAVGFSSDMNTFFGYFQRYNEGPIAYRGTRK</sequence>
<reference evidence="3" key="1">
    <citation type="submission" date="2018-12" db="EMBL/GenBank/DDBJ databases">
        <title>Tengunoibacter tsumagoiensis gen. nov., sp. nov., Dictyobacter kobayashii sp. nov., D. alpinus sp. nov., and D. joshuensis sp. nov. and description of Dictyobacteraceae fam. nov. within the order Ktedonobacterales isolated from Tengu-no-mugimeshi.</title>
        <authorList>
            <person name="Wang C.M."/>
            <person name="Zheng Y."/>
            <person name="Sakai Y."/>
            <person name="Toyoda A."/>
            <person name="Minakuchi Y."/>
            <person name="Abe K."/>
            <person name="Yokota A."/>
            <person name="Yabe S."/>
        </authorList>
    </citation>
    <scope>NUCLEOTIDE SEQUENCE [LARGE SCALE GENOMIC DNA]</scope>
    <source>
        <strain evidence="3">Uno11</strain>
    </source>
</reference>
<dbReference type="AlphaFoldDB" id="A0A402AYL4"/>
<organism evidence="2 3">
    <name type="scientific">Dictyobacter kobayashii</name>
    <dbReference type="NCBI Taxonomy" id="2014872"/>
    <lineage>
        <taxon>Bacteria</taxon>
        <taxon>Bacillati</taxon>
        <taxon>Chloroflexota</taxon>
        <taxon>Ktedonobacteria</taxon>
        <taxon>Ktedonobacterales</taxon>
        <taxon>Dictyobacteraceae</taxon>
        <taxon>Dictyobacter</taxon>
    </lineage>
</organism>
<evidence type="ECO:0000313" key="2">
    <source>
        <dbReference type="EMBL" id="GCE24202.1"/>
    </source>
</evidence>
<protein>
    <recommendedName>
        <fullName evidence="1">OAA-family lectin sugar binding domain-containing protein</fullName>
    </recommendedName>
</protein>
<gene>
    <name evidence="2" type="ORF">KDK_80020</name>
</gene>
<dbReference type="RefSeq" id="WP_126557459.1">
    <property type="nucleotide sequence ID" value="NZ_BIFS01000002.1"/>
</dbReference>
<accession>A0A402AYL4</accession>
<dbReference type="OrthoDB" id="458118at2"/>
<dbReference type="Pfam" id="PF17882">
    <property type="entry name" value="SBD"/>
    <property type="match status" value="1"/>
</dbReference>
<name>A0A402AYL4_9CHLR</name>
<dbReference type="EMBL" id="BIFS01000002">
    <property type="protein sequence ID" value="GCE24202.1"/>
    <property type="molecule type" value="Genomic_DNA"/>
</dbReference>
<dbReference type="PROSITE" id="PS51318">
    <property type="entry name" value="TAT"/>
    <property type="match status" value="1"/>
</dbReference>
<evidence type="ECO:0000259" key="1">
    <source>
        <dbReference type="Pfam" id="PF17882"/>
    </source>
</evidence>
<dbReference type="InterPro" id="IPR006311">
    <property type="entry name" value="TAT_signal"/>
</dbReference>